<sequence length="98" mass="10708">MTNKKARGKRSKTRRKLRARDKKTVNQLVRVFAEKDNVRVRIDSSIHAGMPSAKYNGFGGKVVGTRGSAFEVAVKDGNIPRVLIVHPAHLQSLGGGKS</sequence>
<evidence type="ECO:0000256" key="6">
    <source>
        <dbReference type="SAM" id="MobiDB-lite"/>
    </source>
</evidence>
<feature type="compositionally biased region" description="Basic residues" evidence="6">
    <location>
        <begin position="1"/>
        <end position="21"/>
    </location>
</feature>
<dbReference type="SUPFAM" id="SSF50104">
    <property type="entry name" value="Translation proteins SH3-like domain"/>
    <property type="match status" value="1"/>
</dbReference>
<dbReference type="GO" id="GO:0003735">
    <property type="term" value="F:structural constituent of ribosome"/>
    <property type="evidence" value="ECO:0007669"/>
    <property type="project" value="InterPro"/>
</dbReference>
<dbReference type="Proteomes" id="UP000226592">
    <property type="component" value="Unassembled WGS sequence"/>
</dbReference>
<dbReference type="AlphaFoldDB" id="A0A2D6M0Z5"/>
<dbReference type="GO" id="GO:1990904">
    <property type="term" value="C:ribonucleoprotein complex"/>
    <property type="evidence" value="ECO:0007669"/>
    <property type="project" value="UniProtKB-KW"/>
</dbReference>
<dbReference type="GO" id="GO:0005840">
    <property type="term" value="C:ribosome"/>
    <property type="evidence" value="ECO:0007669"/>
    <property type="project" value="UniProtKB-KW"/>
</dbReference>
<protein>
    <recommendedName>
        <fullName evidence="4 5">Large ribosomal subunit protein eL21</fullName>
    </recommendedName>
</protein>
<evidence type="ECO:0000256" key="3">
    <source>
        <dbReference type="ARBA" id="ARBA00023274"/>
    </source>
</evidence>
<dbReference type="Pfam" id="PF01157">
    <property type="entry name" value="Ribosomal_L21e"/>
    <property type="match status" value="1"/>
</dbReference>
<accession>A0A2D6M0Z5</accession>
<dbReference type="Gene3D" id="2.30.30.70">
    <property type="entry name" value="Ribosomal protein L21"/>
    <property type="match status" value="1"/>
</dbReference>
<comment type="similarity">
    <text evidence="1 5">Belongs to the eukaryotic ribosomal protein eL21 family.</text>
</comment>
<feature type="region of interest" description="Disordered" evidence="6">
    <location>
        <begin position="1"/>
        <end position="22"/>
    </location>
</feature>
<comment type="caution">
    <text evidence="7">The sequence shown here is derived from an EMBL/GenBank/DDBJ whole genome shotgun (WGS) entry which is preliminary data.</text>
</comment>
<dbReference type="GO" id="GO:0006412">
    <property type="term" value="P:translation"/>
    <property type="evidence" value="ECO:0007669"/>
    <property type="project" value="UniProtKB-UniRule"/>
</dbReference>
<dbReference type="InterPro" id="IPR036948">
    <property type="entry name" value="Ribosomal_eL21_sf"/>
</dbReference>
<dbReference type="InterPro" id="IPR022856">
    <property type="entry name" value="Ribosomal_eL21_arc"/>
</dbReference>
<evidence type="ECO:0000256" key="5">
    <source>
        <dbReference type="HAMAP-Rule" id="MF_00369"/>
    </source>
</evidence>
<dbReference type="InterPro" id="IPR001147">
    <property type="entry name" value="Ribosomal_eL21"/>
</dbReference>
<keyword evidence="2 5" id="KW-0689">Ribosomal protein</keyword>
<organism evidence="7 8">
    <name type="scientific">Candidatus Iainarchaeum sp</name>
    <dbReference type="NCBI Taxonomy" id="3101447"/>
    <lineage>
        <taxon>Archaea</taxon>
        <taxon>Candidatus Iainarchaeota</taxon>
        <taxon>Candidatus Iainarchaeia</taxon>
        <taxon>Candidatus Iainarchaeales</taxon>
        <taxon>Candidatus Iainarchaeaceae</taxon>
        <taxon>Candidatus Iainarchaeum</taxon>
    </lineage>
</organism>
<dbReference type="InterPro" id="IPR008991">
    <property type="entry name" value="Translation_prot_SH3-like_sf"/>
</dbReference>
<dbReference type="EMBL" id="NZBU01000008">
    <property type="protein sequence ID" value="MAG22100.1"/>
    <property type="molecule type" value="Genomic_DNA"/>
</dbReference>
<evidence type="ECO:0000313" key="7">
    <source>
        <dbReference type="EMBL" id="MAG22100.1"/>
    </source>
</evidence>
<evidence type="ECO:0000256" key="2">
    <source>
        <dbReference type="ARBA" id="ARBA00022980"/>
    </source>
</evidence>
<evidence type="ECO:0000256" key="1">
    <source>
        <dbReference type="ARBA" id="ARBA00008427"/>
    </source>
</evidence>
<gene>
    <name evidence="5" type="primary">rpl21e</name>
    <name evidence="7" type="ORF">CL943_02235</name>
</gene>
<keyword evidence="3 5" id="KW-0687">Ribonucleoprotein</keyword>
<dbReference type="HAMAP" id="MF_00369">
    <property type="entry name" value="Ribosomal_eL21"/>
    <property type="match status" value="1"/>
</dbReference>
<evidence type="ECO:0000256" key="4">
    <source>
        <dbReference type="ARBA" id="ARBA00035219"/>
    </source>
</evidence>
<evidence type="ECO:0000313" key="8">
    <source>
        <dbReference type="Proteomes" id="UP000226592"/>
    </source>
</evidence>
<name>A0A2D6M0Z5_9ARCH</name>
<reference evidence="8" key="1">
    <citation type="submission" date="2017-09" db="EMBL/GenBank/DDBJ databases">
        <title>The Reconstruction of 2,631 Draft Metagenome-Assembled Genomes from the Global Oceans.</title>
        <authorList>
            <person name="Tully B.J."/>
            <person name="Graham E.D."/>
            <person name="Heidelberg J.F."/>
        </authorList>
    </citation>
    <scope>NUCLEOTIDE SEQUENCE [LARGE SCALE GENOMIC DNA]</scope>
</reference>
<proteinExistence type="inferred from homology"/>